<dbReference type="Proteomes" id="UP001155660">
    <property type="component" value="Chromosome B14"/>
</dbReference>
<dbReference type="KEGG" id="ccar:109092092"/>
<organism evidence="4">
    <name type="scientific">Cyprinus carpio</name>
    <name type="common">Common carp</name>
    <dbReference type="NCBI Taxonomy" id="7962"/>
    <lineage>
        <taxon>Eukaryota</taxon>
        <taxon>Metazoa</taxon>
        <taxon>Chordata</taxon>
        <taxon>Craniata</taxon>
        <taxon>Vertebrata</taxon>
        <taxon>Euteleostomi</taxon>
        <taxon>Actinopterygii</taxon>
        <taxon>Neopterygii</taxon>
        <taxon>Teleostei</taxon>
        <taxon>Ostariophysi</taxon>
        <taxon>Cypriniformes</taxon>
        <taxon>Cyprinidae</taxon>
        <taxon>Cyprininae</taxon>
        <taxon>Cyprinus</taxon>
    </lineage>
</organism>
<dbReference type="InterPro" id="IPR001969">
    <property type="entry name" value="Aspartic_peptidase_AS"/>
</dbReference>
<dbReference type="GO" id="GO:0004190">
    <property type="term" value="F:aspartic-type endopeptidase activity"/>
    <property type="evidence" value="ECO:0007669"/>
    <property type="project" value="InterPro"/>
</dbReference>
<reference evidence="4" key="1">
    <citation type="submission" date="2025-08" db="UniProtKB">
        <authorList>
            <consortium name="RefSeq"/>
        </authorList>
    </citation>
    <scope>IDENTIFICATION</scope>
    <source>
        <tissue evidence="4">Muscle</tissue>
    </source>
</reference>
<evidence type="ECO:0000259" key="3">
    <source>
        <dbReference type="PROSITE" id="PS50175"/>
    </source>
</evidence>
<feature type="region of interest" description="Disordered" evidence="2">
    <location>
        <begin position="709"/>
        <end position="754"/>
    </location>
</feature>
<evidence type="ECO:0000313" key="4">
    <source>
        <dbReference type="RefSeq" id="XP_042593646.1"/>
    </source>
</evidence>
<dbReference type="PROSITE" id="PS50175">
    <property type="entry name" value="ASP_PROT_RETROV"/>
    <property type="match status" value="1"/>
</dbReference>
<dbReference type="SMR" id="A0A9R0AEA4"/>
<feature type="compositionally biased region" description="Polar residues" evidence="2">
    <location>
        <begin position="523"/>
        <end position="552"/>
    </location>
</feature>
<dbReference type="RefSeq" id="XP_042593646.1">
    <property type="nucleotide sequence ID" value="XM_042737712.1"/>
</dbReference>
<dbReference type="GeneID" id="109092092"/>
<dbReference type="PROSITE" id="PS00141">
    <property type="entry name" value="ASP_PROTEASE"/>
    <property type="match status" value="1"/>
</dbReference>
<dbReference type="InterPro" id="IPR001995">
    <property type="entry name" value="Peptidase_A2_cat"/>
</dbReference>
<evidence type="ECO:0000256" key="2">
    <source>
        <dbReference type="SAM" id="MobiDB-lite"/>
    </source>
</evidence>
<sequence length="754" mass="86115">MSRTTDPIGHWEDPETWLSVATDSLLPKAAETLKHQTQDQLDDNITSLMRQDPSQSYSHKELAKITGSLSHTLITTFELGNRHAAHLQQELTCAQQRVKQLELEAQERREGPDEVEQSAEEEITRLKETLTATTQEMEQVKVDYADLSNRLQYAEQLLKKANADFRDKNGRIKALETHLDESRKEISSLTRQLDYIKEESYSFREELRHAYELHPEPPRTRRAPGSPLPSRPGSPLKETAPASHRSSHGLDLKDLDKLPRNIGKFTPSVPGSQDIQAYLQDIDFHLEMRPNVTDKDRLYLLRTTSSSEVCSFLEWQPAHTKTDYNLLREALIKEFADPESKQGLVAALEMKQGRHESPQAYYSQLRRAYFGTRNEQNMEEDVNFKTLVLRNLHPGVSHHLGVLACPRTMRAQQLRDLAHKAYGKQKMASEKGAKTPAVLDFNTQSQGLALEGAQYQDHAKPSPKEWNTPLSNRERYSHAGTRPKQRNNRWDGPHGQQHSPGRHWEKSWDSSRPHENHWERLWNQPSSRGKNSWEFNGTSKGNRQTHPGATSPRNRKKTSQRFQAENPVPQLLGDLIEKGIARKFYLSIIIKRHFKVKALLDTGANITLMSTELFEEVQERTKRSNSTLKLQRCELNLQAFSHTGLQLKHMAPIHLTVGPMDLVHTVYISPLNTYPLLIGKDLLNHFEPLIDFKHLKIWTQVREPLPFQSVDSESQCQDTDTTANSLTDDAMSRPGPNNSKQQEPGPFPLLTAGA</sequence>
<feature type="compositionally biased region" description="Polar residues" evidence="2">
    <location>
        <begin position="709"/>
        <end position="727"/>
    </location>
</feature>
<accession>A0A9R0AEA4</accession>
<feature type="region of interest" description="Disordered" evidence="2">
    <location>
        <begin position="210"/>
        <end position="254"/>
    </location>
</feature>
<dbReference type="AlphaFoldDB" id="A0A9R0AEA4"/>
<feature type="compositionally biased region" description="Basic and acidic residues" evidence="2">
    <location>
        <begin position="502"/>
        <end position="520"/>
    </location>
</feature>
<feature type="region of interest" description="Disordered" evidence="2">
    <location>
        <begin position="454"/>
        <end position="565"/>
    </location>
</feature>
<evidence type="ECO:0000256" key="1">
    <source>
        <dbReference type="SAM" id="Coils"/>
    </source>
</evidence>
<feature type="compositionally biased region" description="Basic and acidic residues" evidence="2">
    <location>
        <begin position="210"/>
        <end position="219"/>
    </location>
</feature>
<dbReference type="GO" id="GO:0006508">
    <property type="term" value="P:proteolysis"/>
    <property type="evidence" value="ECO:0007669"/>
    <property type="project" value="InterPro"/>
</dbReference>
<gene>
    <name evidence="4" type="primary">LOC109092092</name>
</gene>
<keyword evidence="1" id="KW-0175">Coiled coil</keyword>
<protein>
    <submittedName>
        <fullName evidence="4">LOW QUALITY PROTEIN: uncharacterized protein LOC109092092</fullName>
    </submittedName>
</protein>
<name>A0A9R0AEA4_CYPCA</name>
<dbReference type="CDD" id="cd00303">
    <property type="entry name" value="retropepsin_like"/>
    <property type="match status" value="1"/>
</dbReference>
<dbReference type="OrthoDB" id="8964453at2759"/>
<proteinExistence type="predicted"/>
<feature type="coiled-coil region" evidence="1">
    <location>
        <begin position="84"/>
        <end position="199"/>
    </location>
</feature>
<feature type="domain" description="Peptidase A2" evidence="3">
    <location>
        <begin position="596"/>
        <end position="610"/>
    </location>
</feature>